<feature type="transmembrane region" description="Helical" evidence="6">
    <location>
        <begin position="60"/>
        <end position="81"/>
    </location>
</feature>
<keyword evidence="8" id="KW-1185">Reference proteome</keyword>
<evidence type="ECO:0000256" key="1">
    <source>
        <dbReference type="ARBA" id="ARBA00004651"/>
    </source>
</evidence>
<keyword evidence="2" id="KW-1003">Cell membrane</keyword>
<dbReference type="InterPro" id="IPR005495">
    <property type="entry name" value="LptG/LptF_permease"/>
</dbReference>
<dbReference type="Pfam" id="PF03739">
    <property type="entry name" value="LptF_LptG"/>
    <property type="match status" value="1"/>
</dbReference>
<dbReference type="PANTHER" id="PTHR33529">
    <property type="entry name" value="SLR0882 PROTEIN-RELATED"/>
    <property type="match status" value="1"/>
</dbReference>
<evidence type="ECO:0000313" key="8">
    <source>
        <dbReference type="Proteomes" id="UP001154240"/>
    </source>
</evidence>
<keyword evidence="4 6" id="KW-1133">Transmembrane helix</keyword>
<sequence>MKLLDRYLMAQFAKNLVLVICSLIAIYLLVDFFERLDNFLEAKKTIGLAIQFLLLKLPFMYMQLIPVCLLLAGIITLGILNQHLEFMALMASGISVLRIIRPLLVAAALFTLLTLAIGQWLLPPTTAATNRIWYEEVKREIPRGIIRDGRTYFRGTEGIYSFVRPNPNKNEFRNFSFTAFDAEHGLITMLTADSASWESGNWLLKNGQQKQRNDKGGFSVSLFKTLSHGFAEAPEEFFVPPYKIEELSYTKLLRQARDSKASNHEALVEFHRRLSYAFLGIPLLLLGIPVLLSVHKTRGRDLALAIPVSCGLAFAAWGGWSATQSLATTAVLPPGIASWSIHVLTIGLGCFLLKKHNQ</sequence>
<dbReference type="AlphaFoldDB" id="A0A9X4ME88"/>
<proteinExistence type="predicted"/>
<evidence type="ECO:0000256" key="4">
    <source>
        <dbReference type="ARBA" id="ARBA00022989"/>
    </source>
</evidence>
<dbReference type="GO" id="GO:0043190">
    <property type="term" value="C:ATP-binding cassette (ABC) transporter complex"/>
    <property type="evidence" value="ECO:0007669"/>
    <property type="project" value="TreeGrafter"/>
</dbReference>
<gene>
    <name evidence="7" type="ORF">OLX77_00820</name>
</gene>
<feature type="transmembrane region" description="Helical" evidence="6">
    <location>
        <begin position="274"/>
        <end position="295"/>
    </location>
</feature>
<dbReference type="EMBL" id="JAPHEH010000001">
    <property type="protein sequence ID" value="MDG4474700.1"/>
    <property type="molecule type" value="Genomic_DNA"/>
</dbReference>
<evidence type="ECO:0000256" key="2">
    <source>
        <dbReference type="ARBA" id="ARBA00022475"/>
    </source>
</evidence>
<dbReference type="RefSeq" id="WP_307631681.1">
    <property type="nucleotide sequence ID" value="NZ_JAPHEH010000001.1"/>
</dbReference>
<evidence type="ECO:0000256" key="3">
    <source>
        <dbReference type="ARBA" id="ARBA00022692"/>
    </source>
</evidence>
<reference evidence="7" key="1">
    <citation type="journal article" date="2022" name="bioRxiv">
        <title>Thiovibrio frasassiensisgen. nov., sp. nov., an autotrophic, elemental sulfur disproportionating bacterium isolated from sulfidic karst sediment, and proposal of Thiovibrionaceae fam. nov.</title>
        <authorList>
            <person name="Aronson H."/>
            <person name="Thomas C."/>
            <person name="Bhattacharyya M."/>
            <person name="Eckstein S."/>
            <person name="Jensen S."/>
            <person name="Barco R."/>
            <person name="Macalady J."/>
            <person name="Amend J."/>
        </authorList>
    </citation>
    <scope>NUCLEOTIDE SEQUENCE</scope>
    <source>
        <strain evidence="7">RS19-109</strain>
    </source>
</reference>
<reference evidence="7" key="2">
    <citation type="submission" date="2022-10" db="EMBL/GenBank/DDBJ databases">
        <authorList>
            <person name="Aronson H.S."/>
        </authorList>
    </citation>
    <scope>NUCLEOTIDE SEQUENCE</scope>
    <source>
        <strain evidence="7">RS19-109</strain>
    </source>
</reference>
<dbReference type="PANTHER" id="PTHR33529:SF2">
    <property type="entry name" value="LIPOPOLYSACCHARIDE EXPORT SYSTEM PERMEASE PROTEIN LPTG"/>
    <property type="match status" value="1"/>
</dbReference>
<evidence type="ECO:0000313" key="7">
    <source>
        <dbReference type="EMBL" id="MDG4474700.1"/>
    </source>
</evidence>
<accession>A0A9X4ME88</accession>
<comment type="subcellular location">
    <subcellularLocation>
        <location evidence="1">Cell membrane</location>
        <topology evidence="1">Multi-pass membrane protein</topology>
    </subcellularLocation>
</comment>
<keyword evidence="5 6" id="KW-0472">Membrane</keyword>
<keyword evidence="3 6" id="KW-0812">Transmembrane</keyword>
<feature type="transmembrane region" description="Helical" evidence="6">
    <location>
        <begin position="12"/>
        <end position="30"/>
    </location>
</feature>
<feature type="transmembrane region" description="Helical" evidence="6">
    <location>
        <begin position="332"/>
        <end position="353"/>
    </location>
</feature>
<dbReference type="GO" id="GO:0015920">
    <property type="term" value="P:lipopolysaccharide transport"/>
    <property type="evidence" value="ECO:0007669"/>
    <property type="project" value="TreeGrafter"/>
</dbReference>
<dbReference type="Proteomes" id="UP001154240">
    <property type="component" value="Unassembled WGS sequence"/>
</dbReference>
<evidence type="ECO:0000256" key="5">
    <source>
        <dbReference type="ARBA" id="ARBA00023136"/>
    </source>
</evidence>
<name>A0A9X4ME88_9BACT</name>
<comment type="caution">
    <text evidence="7">The sequence shown here is derived from an EMBL/GenBank/DDBJ whole genome shotgun (WGS) entry which is preliminary data.</text>
</comment>
<organism evidence="7 8">
    <name type="scientific">Thiovibrio frasassiensis</name>
    <dbReference type="NCBI Taxonomy" id="2984131"/>
    <lineage>
        <taxon>Bacteria</taxon>
        <taxon>Pseudomonadati</taxon>
        <taxon>Thermodesulfobacteriota</taxon>
        <taxon>Desulfobulbia</taxon>
        <taxon>Desulfobulbales</taxon>
        <taxon>Thiovibrionaceae</taxon>
        <taxon>Thiovibrio</taxon>
    </lineage>
</organism>
<protein>
    <submittedName>
        <fullName evidence="7">LptF/LptG family permease</fullName>
    </submittedName>
</protein>
<feature type="transmembrane region" description="Helical" evidence="6">
    <location>
        <begin position="102"/>
        <end position="122"/>
    </location>
</feature>
<feature type="transmembrane region" description="Helical" evidence="6">
    <location>
        <begin position="302"/>
        <end position="320"/>
    </location>
</feature>
<evidence type="ECO:0000256" key="6">
    <source>
        <dbReference type="SAM" id="Phobius"/>
    </source>
</evidence>